<feature type="compositionally biased region" description="Pro residues" evidence="1">
    <location>
        <begin position="38"/>
        <end position="65"/>
    </location>
</feature>
<dbReference type="AlphaFoldDB" id="A0A1Y2NV63"/>
<proteinExistence type="predicted"/>
<evidence type="ECO:0000313" key="2">
    <source>
        <dbReference type="EMBL" id="OSY50818.1"/>
    </source>
</evidence>
<sequence>MPQLRGEPVRRRHDDDTLHDPGLMAAFQRGIGLAESMPEPPPPPAALADPPPRPSPATAPQPFPAALPLTSPAAGRDLPRTPAPSPAAPRRHHDEAHKE</sequence>
<protein>
    <submittedName>
        <fullName evidence="2">Uncharacterized protein</fullName>
    </submittedName>
</protein>
<feature type="region of interest" description="Disordered" evidence="1">
    <location>
        <begin position="1"/>
        <end position="99"/>
    </location>
</feature>
<gene>
    <name evidence="2" type="ORF">BG846_03535</name>
</gene>
<comment type="caution">
    <text evidence="2">The sequence shown here is derived from an EMBL/GenBank/DDBJ whole genome shotgun (WGS) entry which is preliminary data.</text>
</comment>
<accession>A0A1Y2NV63</accession>
<evidence type="ECO:0000313" key="3">
    <source>
        <dbReference type="Proteomes" id="UP000194318"/>
    </source>
</evidence>
<name>A0A1Y2NV63_STRFR</name>
<reference evidence="2 3" key="1">
    <citation type="submission" date="2016-09" db="EMBL/GenBank/DDBJ databases">
        <title>Streptomyces fradiae DSM40063, a candidate organism with high potential of specific P450 cytochromes.</title>
        <authorList>
            <person name="Grumaz C."/>
            <person name="Vainshtein Y."/>
            <person name="Kirstahler P."/>
            <person name="Sohn K."/>
        </authorList>
    </citation>
    <scope>NUCLEOTIDE SEQUENCE [LARGE SCALE GENOMIC DNA]</scope>
    <source>
        <strain evidence="2 3">DSM 40063</strain>
    </source>
</reference>
<dbReference type="EMBL" id="MIFZ01000261">
    <property type="protein sequence ID" value="OSY50818.1"/>
    <property type="molecule type" value="Genomic_DNA"/>
</dbReference>
<organism evidence="2 3">
    <name type="scientific">Streptomyces fradiae ATCC 10745 = DSM 40063</name>
    <dbReference type="NCBI Taxonomy" id="1319510"/>
    <lineage>
        <taxon>Bacteria</taxon>
        <taxon>Bacillati</taxon>
        <taxon>Actinomycetota</taxon>
        <taxon>Actinomycetes</taxon>
        <taxon>Kitasatosporales</taxon>
        <taxon>Streptomycetaceae</taxon>
        <taxon>Streptomyces</taxon>
    </lineage>
</organism>
<evidence type="ECO:0000256" key="1">
    <source>
        <dbReference type="SAM" id="MobiDB-lite"/>
    </source>
</evidence>
<dbReference type="Proteomes" id="UP000194318">
    <property type="component" value="Unassembled WGS sequence"/>
</dbReference>
<feature type="compositionally biased region" description="Basic and acidic residues" evidence="1">
    <location>
        <begin position="7"/>
        <end position="19"/>
    </location>
</feature>